<evidence type="ECO:0000313" key="2">
    <source>
        <dbReference type="EMBL" id="KXX75408.1"/>
    </source>
</evidence>
<dbReference type="PANTHER" id="PTHR47129:SF1">
    <property type="entry name" value="NMRA-LIKE DOMAIN-CONTAINING PROTEIN"/>
    <property type="match status" value="1"/>
</dbReference>
<accession>A0A175VV48</accession>
<dbReference type="Gene3D" id="3.40.50.720">
    <property type="entry name" value="NAD(P)-binding Rossmann-like Domain"/>
    <property type="match status" value="1"/>
</dbReference>
<dbReference type="InterPro" id="IPR036291">
    <property type="entry name" value="NAD(P)-bd_dom_sf"/>
</dbReference>
<dbReference type="PANTHER" id="PTHR47129">
    <property type="entry name" value="QUINONE OXIDOREDUCTASE 2"/>
    <property type="match status" value="1"/>
</dbReference>
<dbReference type="InterPro" id="IPR016040">
    <property type="entry name" value="NAD(P)-bd_dom"/>
</dbReference>
<evidence type="ECO:0000313" key="3">
    <source>
        <dbReference type="Proteomes" id="UP000078237"/>
    </source>
</evidence>
<gene>
    <name evidence="2" type="ORF">MMYC01_209494</name>
</gene>
<feature type="domain" description="NAD(P)-binding" evidence="1">
    <location>
        <begin position="10"/>
        <end position="162"/>
    </location>
</feature>
<reference evidence="2 3" key="1">
    <citation type="journal article" date="2016" name="Genome Announc.">
        <title>Genome Sequence of Madurella mycetomatis mm55, Isolated from a Human Mycetoma Case in Sudan.</title>
        <authorList>
            <person name="Smit S."/>
            <person name="Derks M.F."/>
            <person name="Bervoets S."/>
            <person name="Fahal A."/>
            <person name="van Leeuwen W."/>
            <person name="van Belkum A."/>
            <person name="van de Sande W.W."/>
        </authorList>
    </citation>
    <scope>NUCLEOTIDE SEQUENCE [LARGE SCALE GENOMIC DNA]</scope>
    <source>
        <strain evidence="3">mm55</strain>
    </source>
</reference>
<dbReference type="VEuPathDB" id="FungiDB:MMYC01_209494"/>
<dbReference type="Pfam" id="PF13460">
    <property type="entry name" value="NAD_binding_10"/>
    <property type="match status" value="1"/>
</dbReference>
<organism evidence="2 3">
    <name type="scientific">Madurella mycetomatis</name>
    <dbReference type="NCBI Taxonomy" id="100816"/>
    <lineage>
        <taxon>Eukaryota</taxon>
        <taxon>Fungi</taxon>
        <taxon>Dikarya</taxon>
        <taxon>Ascomycota</taxon>
        <taxon>Pezizomycotina</taxon>
        <taxon>Sordariomycetes</taxon>
        <taxon>Sordariomycetidae</taxon>
        <taxon>Sordariales</taxon>
        <taxon>Sordariales incertae sedis</taxon>
        <taxon>Madurella</taxon>
    </lineage>
</organism>
<dbReference type="OrthoDB" id="419598at2759"/>
<dbReference type="Proteomes" id="UP000078237">
    <property type="component" value="Unassembled WGS sequence"/>
</dbReference>
<sequence>MTLTIGIFPASGGLGTSTYTHLLKLVPNNTVVLVNRYPEKVPQSYIDAGVRVRKASYESTPSELNAAFSDIDVLFLISYPSHVHDYRTKASTIVHIRAVDAAKSAGVTHIFYSSLGFAGDYQSTSLAEVMQAHLDTERYLAKLADEDNSSPLTYISIREGLYAESTPIYTAFFDPRQPKTLHNGEICIPHDGSGPGVAWVKRDELGEASARLIASYAKDKSEFPFKNHTVLLTGSRAWSLSETVQVLAGIAGRELKIREVSVDEYAKLPRVRECFGSEELARTWATAWDAIRAGETAVVTPELEGILGRKSEAFEVAVREHFA</sequence>
<comment type="caution">
    <text evidence="2">The sequence shown here is derived from an EMBL/GenBank/DDBJ whole genome shotgun (WGS) entry which is preliminary data.</text>
</comment>
<dbReference type="EMBL" id="LCTW02000273">
    <property type="protein sequence ID" value="KXX75408.1"/>
    <property type="molecule type" value="Genomic_DNA"/>
</dbReference>
<dbReference type="InterPro" id="IPR052718">
    <property type="entry name" value="NmrA-type_oxidoreductase"/>
</dbReference>
<dbReference type="AlphaFoldDB" id="A0A175VV48"/>
<evidence type="ECO:0000259" key="1">
    <source>
        <dbReference type="Pfam" id="PF13460"/>
    </source>
</evidence>
<proteinExistence type="predicted"/>
<keyword evidence="3" id="KW-1185">Reference proteome</keyword>
<dbReference type="STRING" id="100816.A0A175VV48"/>
<name>A0A175VV48_9PEZI</name>
<protein>
    <submittedName>
        <fullName evidence="2">Quinone oxidoreductase 2</fullName>
    </submittedName>
</protein>
<dbReference type="Gene3D" id="3.90.25.10">
    <property type="entry name" value="UDP-galactose 4-epimerase, domain 1"/>
    <property type="match status" value="1"/>
</dbReference>
<dbReference type="SUPFAM" id="SSF51735">
    <property type="entry name" value="NAD(P)-binding Rossmann-fold domains"/>
    <property type="match status" value="1"/>
</dbReference>